<evidence type="ECO:0000313" key="2">
    <source>
        <dbReference type="EMBL" id="KKN63170.1"/>
    </source>
</evidence>
<dbReference type="Gene3D" id="1.10.10.2840">
    <property type="entry name" value="PucR C-terminal helix-turn-helix domain"/>
    <property type="match status" value="1"/>
</dbReference>
<dbReference type="InterPro" id="IPR002197">
    <property type="entry name" value="HTH_Fis"/>
</dbReference>
<dbReference type="SUPFAM" id="SSF56300">
    <property type="entry name" value="Metallo-dependent phosphatases"/>
    <property type="match status" value="1"/>
</dbReference>
<evidence type="ECO:0000259" key="1">
    <source>
        <dbReference type="Pfam" id="PF02954"/>
    </source>
</evidence>
<organism evidence="2">
    <name type="scientific">marine sediment metagenome</name>
    <dbReference type="NCBI Taxonomy" id="412755"/>
    <lineage>
        <taxon>unclassified sequences</taxon>
        <taxon>metagenomes</taxon>
        <taxon>ecological metagenomes</taxon>
    </lineage>
</organism>
<sequence>MKKDSRTDYIELYVEHGGNYTKAAKTLGISQSTFRYRYERQKRISFSEDEKKFKVWTPEECIAELRRIVESFPAQVITRNFFRVHSNISESTWTGHFGTFSEFKRQASVVPTRHQHNLEKQIAKHAAADHYREIRKDMAQWEHKYVIKDTSRYVKIALAFDLHDRDIDPFYLRVWLDTLRRFQPSIVCFGGDLFDLPEFSRWTQDPRTWDVTGRIRFAHDSILGPTRKAVGDDCQIDLIEGNHEYRLLRHLADATPALRAVLSDLHGLTIPKLLGLDKFQVNYIAQADLAAAAYRQIDLNKELRRNFIIYHEQFLVHHYPYGAKMGMPGANGHYHKHISTPHYSARFGAYEWHQSGAGHRRDADYTEGELWQNGFPLVILDTLRQHTLFDYVTIGESVAVSGGKFYYRTPEERIV</sequence>
<dbReference type="InterPro" id="IPR042070">
    <property type="entry name" value="PucR_C-HTH_sf"/>
</dbReference>
<comment type="caution">
    <text evidence="2">The sequence shown here is derived from an EMBL/GenBank/DDBJ whole genome shotgun (WGS) entry which is preliminary data.</text>
</comment>
<gene>
    <name evidence="2" type="ORF">LCGC14_0504400</name>
</gene>
<accession>A0A0F9S2W5</accession>
<proteinExistence type="predicted"/>
<dbReference type="AlphaFoldDB" id="A0A0F9S2W5"/>
<dbReference type="Pfam" id="PF02954">
    <property type="entry name" value="HTH_8"/>
    <property type="match status" value="1"/>
</dbReference>
<dbReference type="EMBL" id="LAZR01000598">
    <property type="protein sequence ID" value="KKN63170.1"/>
    <property type="molecule type" value="Genomic_DNA"/>
</dbReference>
<reference evidence="2" key="1">
    <citation type="journal article" date="2015" name="Nature">
        <title>Complex archaea that bridge the gap between prokaryotes and eukaryotes.</title>
        <authorList>
            <person name="Spang A."/>
            <person name="Saw J.H."/>
            <person name="Jorgensen S.L."/>
            <person name="Zaremba-Niedzwiedzka K."/>
            <person name="Martijn J."/>
            <person name="Lind A.E."/>
            <person name="van Eijk R."/>
            <person name="Schleper C."/>
            <person name="Guy L."/>
            <person name="Ettema T.J."/>
        </authorList>
    </citation>
    <scope>NUCLEOTIDE SEQUENCE</scope>
</reference>
<feature type="domain" description="DNA binding HTH" evidence="1">
    <location>
        <begin position="15"/>
        <end position="37"/>
    </location>
</feature>
<name>A0A0F9S2W5_9ZZZZ</name>
<dbReference type="InterPro" id="IPR029052">
    <property type="entry name" value="Metallo-depent_PP-like"/>
</dbReference>
<protein>
    <recommendedName>
        <fullName evidence="1">DNA binding HTH domain-containing protein</fullName>
    </recommendedName>
</protein>